<keyword evidence="2" id="KW-1185">Reference proteome</keyword>
<name>A0A6A4H6E7_9AGAR</name>
<feature type="non-terminal residue" evidence="1">
    <location>
        <position position="74"/>
    </location>
</feature>
<dbReference type="EMBL" id="ML769589">
    <property type="protein sequence ID" value="KAE9392727.1"/>
    <property type="molecule type" value="Genomic_DNA"/>
</dbReference>
<feature type="non-terminal residue" evidence="1">
    <location>
        <position position="1"/>
    </location>
</feature>
<organism evidence="1 2">
    <name type="scientific">Gymnopus androsaceus JB14</name>
    <dbReference type="NCBI Taxonomy" id="1447944"/>
    <lineage>
        <taxon>Eukaryota</taxon>
        <taxon>Fungi</taxon>
        <taxon>Dikarya</taxon>
        <taxon>Basidiomycota</taxon>
        <taxon>Agaricomycotina</taxon>
        <taxon>Agaricomycetes</taxon>
        <taxon>Agaricomycetidae</taxon>
        <taxon>Agaricales</taxon>
        <taxon>Marasmiineae</taxon>
        <taxon>Omphalotaceae</taxon>
        <taxon>Gymnopus</taxon>
    </lineage>
</organism>
<evidence type="ECO:0000313" key="1">
    <source>
        <dbReference type="EMBL" id="KAE9392727.1"/>
    </source>
</evidence>
<dbReference type="Proteomes" id="UP000799118">
    <property type="component" value="Unassembled WGS sequence"/>
</dbReference>
<sequence length="74" mass="8601">ILQLKHQYKAKRNELATICNILAPIRRLPFEILSSIFHEYCFGAGERVPNEPQLLISKVCSTWRQVAHGTPRLW</sequence>
<evidence type="ECO:0000313" key="2">
    <source>
        <dbReference type="Proteomes" id="UP000799118"/>
    </source>
</evidence>
<proteinExistence type="predicted"/>
<dbReference type="Gene3D" id="1.20.1280.50">
    <property type="match status" value="1"/>
</dbReference>
<gene>
    <name evidence="1" type="ORF">BT96DRAFT_750876</name>
</gene>
<reference evidence="1" key="1">
    <citation type="journal article" date="2019" name="Environ. Microbiol.">
        <title>Fungal ecological strategies reflected in gene transcription - a case study of two litter decomposers.</title>
        <authorList>
            <person name="Barbi F."/>
            <person name="Kohler A."/>
            <person name="Barry K."/>
            <person name="Baskaran P."/>
            <person name="Daum C."/>
            <person name="Fauchery L."/>
            <person name="Ihrmark K."/>
            <person name="Kuo A."/>
            <person name="LaButti K."/>
            <person name="Lipzen A."/>
            <person name="Morin E."/>
            <person name="Grigoriev I.V."/>
            <person name="Henrissat B."/>
            <person name="Lindahl B."/>
            <person name="Martin F."/>
        </authorList>
    </citation>
    <scope>NUCLEOTIDE SEQUENCE</scope>
    <source>
        <strain evidence="1">JB14</strain>
    </source>
</reference>
<protein>
    <submittedName>
        <fullName evidence="1">Uncharacterized protein</fullName>
    </submittedName>
</protein>
<dbReference type="AlphaFoldDB" id="A0A6A4H6E7"/>
<accession>A0A6A4H6E7</accession>
<dbReference type="OrthoDB" id="3266451at2759"/>